<reference evidence="2 3" key="1">
    <citation type="submission" date="2016-11" db="EMBL/GenBank/DDBJ databases">
        <authorList>
            <person name="Jaros S."/>
            <person name="Januszkiewicz K."/>
            <person name="Wedrychowicz H."/>
        </authorList>
    </citation>
    <scope>NUCLEOTIDE SEQUENCE [LARGE SCALE GENOMIC DNA]</scope>
    <source>
        <strain evidence="2 3">DSM 16917</strain>
    </source>
</reference>
<keyword evidence="1" id="KW-0732">Signal</keyword>
<dbReference type="OrthoDB" id="7391097at2"/>
<name>A0A1M5X4J4_9GAMM</name>
<feature type="signal peptide" evidence="1">
    <location>
        <begin position="1"/>
        <end position="28"/>
    </location>
</feature>
<evidence type="ECO:0000256" key="1">
    <source>
        <dbReference type="SAM" id="SignalP"/>
    </source>
</evidence>
<protein>
    <submittedName>
        <fullName evidence="2">Predicted phosphohydrolase, protein tyrosine phosphatase (PTP) superfamily, DUF442 family</fullName>
    </submittedName>
</protein>
<gene>
    <name evidence="2" type="ORF">SAMN02745129_3201</name>
</gene>
<keyword evidence="3" id="KW-1185">Reference proteome</keyword>
<proteinExistence type="predicted"/>
<dbReference type="AlphaFoldDB" id="A0A1M5X4J4"/>
<keyword evidence="2" id="KW-0378">Hydrolase</keyword>
<dbReference type="STRING" id="299255.SAMN02745129_3201"/>
<dbReference type="Pfam" id="PF22785">
    <property type="entry name" value="Tc-R-P"/>
    <property type="match status" value="1"/>
</dbReference>
<dbReference type="SUPFAM" id="SSF52799">
    <property type="entry name" value="(Phosphotyrosine protein) phosphatases II"/>
    <property type="match status" value="1"/>
</dbReference>
<sequence length="187" mass="20343">MAKTKRLARQILAAGLGLLALLSGSASAAVDPEALPALKAMRVNDAQVVTAGLPTPEQFTALKAAGIELVIDLIPPDHPHAPTQEPAQVRAAGMVYANIPVDWQAPSSDNLARFAELMQQYQGKGVLVHCMANYRASAFYYLYQSQQGQGDIGLLEPWGDLDQAFAEYPQWQRFIEQHRTTADSNAR</sequence>
<dbReference type="Gene3D" id="3.90.190.10">
    <property type="entry name" value="Protein tyrosine phosphatase superfamily"/>
    <property type="match status" value="1"/>
</dbReference>
<dbReference type="GO" id="GO:0016787">
    <property type="term" value="F:hydrolase activity"/>
    <property type="evidence" value="ECO:0007669"/>
    <property type="project" value="UniProtKB-KW"/>
</dbReference>
<dbReference type="CDD" id="cd14503">
    <property type="entry name" value="PTP-bact"/>
    <property type="match status" value="1"/>
</dbReference>
<evidence type="ECO:0000313" key="2">
    <source>
        <dbReference type="EMBL" id="SHH94448.1"/>
    </source>
</evidence>
<dbReference type="RefSeq" id="WP_159437695.1">
    <property type="nucleotide sequence ID" value="NZ_FQXG01000005.1"/>
</dbReference>
<feature type="chain" id="PRO_5012748182" evidence="1">
    <location>
        <begin position="29"/>
        <end position="187"/>
    </location>
</feature>
<dbReference type="InterPro" id="IPR029021">
    <property type="entry name" value="Prot-tyrosine_phosphatase-like"/>
</dbReference>
<accession>A0A1M5X4J4</accession>
<evidence type="ECO:0000313" key="3">
    <source>
        <dbReference type="Proteomes" id="UP000184268"/>
    </source>
</evidence>
<organism evidence="2 3">
    <name type="scientific">Ferrimonas marina</name>
    <dbReference type="NCBI Taxonomy" id="299255"/>
    <lineage>
        <taxon>Bacteria</taxon>
        <taxon>Pseudomonadati</taxon>
        <taxon>Pseudomonadota</taxon>
        <taxon>Gammaproteobacteria</taxon>
        <taxon>Alteromonadales</taxon>
        <taxon>Ferrimonadaceae</taxon>
        <taxon>Ferrimonas</taxon>
    </lineage>
</organism>
<dbReference type="EMBL" id="FQXG01000005">
    <property type="protein sequence ID" value="SHH94448.1"/>
    <property type="molecule type" value="Genomic_DNA"/>
</dbReference>
<dbReference type="Proteomes" id="UP000184268">
    <property type="component" value="Unassembled WGS sequence"/>
</dbReference>